<sequence length="210" mass="23499">MSLVGSESAPSRTLPRRKLVRNRITIDTDLIFHGNNNNSTDPETTHHSSYPSMSQHALPRTQKPQGEDTDRWVEEQFDLGCYEDQGMVKETDILSDDDEYCNVCRTADLEGKMERLELQGGEMTSHNLNGRLETGSEVMLSVMQEEEVERIKLLGRLFSSCGVSISRCSTPGLTLAPLKQCSVEGASNKDHDVIWVRRDDFGNGCNGDVF</sequence>
<feature type="compositionally biased region" description="Polar residues" evidence="1">
    <location>
        <begin position="34"/>
        <end position="55"/>
    </location>
</feature>
<evidence type="ECO:0000313" key="2">
    <source>
        <dbReference type="EMBL" id="KAF3840762.1"/>
    </source>
</evidence>
<organism evidence="2 3">
    <name type="scientific">Dissostichus mawsoni</name>
    <name type="common">Antarctic cod</name>
    <dbReference type="NCBI Taxonomy" id="36200"/>
    <lineage>
        <taxon>Eukaryota</taxon>
        <taxon>Metazoa</taxon>
        <taxon>Chordata</taxon>
        <taxon>Craniata</taxon>
        <taxon>Vertebrata</taxon>
        <taxon>Euteleostomi</taxon>
        <taxon>Actinopterygii</taxon>
        <taxon>Neopterygii</taxon>
        <taxon>Teleostei</taxon>
        <taxon>Neoteleostei</taxon>
        <taxon>Acanthomorphata</taxon>
        <taxon>Eupercaria</taxon>
        <taxon>Perciformes</taxon>
        <taxon>Notothenioidei</taxon>
        <taxon>Nototheniidae</taxon>
        <taxon>Dissostichus</taxon>
    </lineage>
</organism>
<comment type="caution">
    <text evidence="2">The sequence shown here is derived from an EMBL/GenBank/DDBJ whole genome shotgun (WGS) entry which is preliminary data.</text>
</comment>
<dbReference type="Proteomes" id="UP000518266">
    <property type="component" value="Unassembled WGS sequence"/>
</dbReference>
<evidence type="ECO:0000256" key="1">
    <source>
        <dbReference type="SAM" id="MobiDB-lite"/>
    </source>
</evidence>
<keyword evidence="3" id="KW-1185">Reference proteome</keyword>
<reference evidence="2 3" key="1">
    <citation type="submission" date="2020-03" db="EMBL/GenBank/DDBJ databases">
        <title>Dissostichus mawsoni Genome sequencing and assembly.</title>
        <authorList>
            <person name="Park H."/>
        </authorList>
    </citation>
    <scope>NUCLEOTIDE SEQUENCE [LARGE SCALE GENOMIC DNA]</scope>
    <source>
        <strain evidence="2">DM0001</strain>
        <tissue evidence="2">Muscle</tissue>
    </source>
</reference>
<evidence type="ECO:0000313" key="3">
    <source>
        <dbReference type="Proteomes" id="UP000518266"/>
    </source>
</evidence>
<feature type="region of interest" description="Disordered" evidence="1">
    <location>
        <begin position="31"/>
        <end position="69"/>
    </location>
</feature>
<gene>
    <name evidence="2" type="ORF">F7725_006624</name>
</gene>
<name>A0A7J5XUH8_DISMA</name>
<dbReference type="AlphaFoldDB" id="A0A7J5XUH8"/>
<accession>A0A7J5XUH8</accession>
<protein>
    <submittedName>
        <fullName evidence="2">Uncharacterized protein</fullName>
    </submittedName>
</protein>
<proteinExistence type="predicted"/>
<dbReference type="OrthoDB" id="8059989at2759"/>
<dbReference type="EMBL" id="JAAKFY010000020">
    <property type="protein sequence ID" value="KAF3840762.1"/>
    <property type="molecule type" value="Genomic_DNA"/>
</dbReference>